<keyword evidence="2" id="KW-0472">Membrane</keyword>
<evidence type="ECO:0000313" key="3">
    <source>
        <dbReference type="EMBL" id="ROR50647.1"/>
    </source>
</evidence>
<dbReference type="RefSeq" id="WP_123675005.1">
    <property type="nucleotide sequence ID" value="NZ_DAMCUG010000033.1"/>
</dbReference>
<protein>
    <recommendedName>
        <fullName evidence="5">DUF2304 domain-containing protein</fullName>
    </recommendedName>
</protein>
<reference evidence="3 4" key="1">
    <citation type="submission" date="2018-11" db="EMBL/GenBank/DDBJ databases">
        <title>Genomic Encyclopedia of Type Strains, Phase IV (KMG-IV): sequencing the most valuable type-strain genomes for metagenomic binning, comparative biology and taxonomic classification.</title>
        <authorList>
            <person name="Goeker M."/>
        </authorList>
    </citation>
    <scope>NUCLEOTIDE SEQUENCE [LARGE SCALE GENOMIC DNA]</scope>
    <source>
        <strain evidence="3 4">DSM 15985</strain>
    </source>
</reference>
<keyword evidence="4" id="KW-1185">Reference proteome</keyword>
<keyword evidence="1" id="KW-0175">Coiled coil</keyword>
<comment type="caution">
    <text evidence="3">The sequence shown here is derived from an EMBL/GenBank/DDBJ whole genome shotgun (WGS) entry which is preliminary data.</text>
</comment>
<dbReference type="InterPro" id="IPR019277">
    <property type="entry name" value="DUF2304"/>
</dbReference>
<sequence length="127" mass="14036">MASLQLTTTLMGFGLAALILYLIRRDHLYVMHGLFWVFVASAAAFLGVWPGLIDKLAGLAGISYPPALLLLLACMVLLVKALHSDMVNTRIERDVRRLNQRLALLQADIETQRIAAEPLNSNEHLSV</sequence>
<feature type="transmembrane region" description="Helical" evidence="2">
    <location>
        <begin position="64"/>
        <end position="83"/>
    </location>
</feature>
<evidence type="ECO:0008006" key="5">
    <source>
        <dbReference type="Google" id="ProtNLM"/>
    </source>
</evidence>
<proteinExistence type="predicted"/>
<keyword evidence="2" id="KW-0812">Transmembrane</keyword>
<gene>
    <name evidence="3" type="ORF">EDC60_0401</name>
</gene>
<dbReference type="EMBL" id="RJVL01000001">
    <property type="protein sequence ID" value="ROR50647.1"/>
    <property type="molecule type" value="Genomic_DNA"/>
</dbReference>
<evidence type="ECO:0000313" key="4">
    <source>
        <dbReference type="Proteomes" id="UP000271868"/>
    </source>
</evidence>
<feature type="transmembrane region" description="Helical" evidence="2">
    <location>
        <begin position="6"/>
        <end position="23"/>
    </location>
</feature>
<keyword evidence="2" id="KW-1133">Transmembrane helix</keyword>
<dbReference type="Proteomes" id="UP000271868">
    <property type="component" value="Unassembled WGS sequence"/>
</dbReference>
<feature type="coiled-coil region" evidence="1">
    <location>
        <begin position="88"/>
        <end position="115"/>
    </location>
</feature>
<accession>A0AAX1WYP0</accession>
<name>A0AAX1WYP0_9BURK</name>
<evidence type="ECO:0000256" key="2">
    <source>
        <dbReference type="SAM" id="Phobius"/>
    </source>
</evidence>
<feature type="transmembrane region" description="Helical" evidence="2">
    <location>
        <begin position="35"/>
        <end position="52"/>
    </location>
</feature>
<dbReference type="AlphaFoldDB" id="A0AAX1WYP0"/>
<organism evidence="3 4">
    <name type="scientific">Diaphorobacter nitroreducens</name>
    <dbReference type="NCBI Taxonomy" id="164759"/>
    <lineage>
        <taxon>Bacteria</taxon>
        <taxon>Pseudomonadati</taxon>
        <taxon>Pseudomonadota</taxon>
        <taxon>Betaproteobacteria</taxon>
        <taxon>Burkholderiales</taxon>
        <taxon>Comamonadaceae</taxon>
        <taxon>Diaphorobacter</taxon>
    </lineage>
</organism>
<evidence type="ECO:0000256" key="1">
    <source>
        <dbReference type="SAM" id="Coils"/>
    </source>
</evidence>
<dbReference type="Pfam" id="PF10066">
    <property type="entry name" value="DUF2304"/>
    <property type="match status" value="1"/>
</dbReference>